<evidence type="ECO:0000259" key="1">
    <source>
        <dbReference type="PROSITE" id="PS50043"/>
    </source>
</evidence>
<dbReference type="EMBL" id="CP046912">
    <property type="protein sequence ID" value="QGZ59948.1"/>
    <property type="molecule type" value="Genomic_DNA"/>
</dbReference>
<dbReference type="Proteomes" id="UP000434209">
    <property type="component" value="Chromosome 4"/>
</dbReference>
<dbReference type="RefSeq" id="WP_158763123.1">
    <property type="nucleotide sequence ID" value="NZ_CP046912.1"/>
</dbReference>
<dbReference type="SUPFAM" id="SSF46894">
    <property type="entry name" value="C-terminal effector domain of the bipartite response regulators"/>
    <property type="match status" value="1"/>
</dbReference>
<sequence length="377" mass="41006">MSYDSQLSTVIASLYDAGLEPERWPTALESFVGFLGVMHAHLWRGHATARLRSVGWAGTAPRFVRAYEEHYVRMDPFAAARTWPSGTILTDPMVTARAEIERSEFFQDWARPQGMNTAVGANVALDGRNVAVLVATRRRRDGDFGQKDLDLLAGLLPHFQRAMRMNSRLCGISVVEHAASAALDALSHGVLIVDETCHVLLANRAAEEMLTSADGIGSGQHGLFAMTTTLTNKLHALVAHAGGVATDRPTGGAIALARPSMKRSYQVLISPLSVETGWAIGVSQKPAALILVVDPEYVPVSPEQRLRTLYNLTRVEARVACEIHKGASLNAVAELLNVQPSTVRTHLHHVFQKTEARRQADLVRLIEQVSSSLGNTS</sequence>
<protein>
    <recommendedName>
        <fullName evidence="1">HTH luxR-type domain-containing protein</fullName>
    </recommendedName>
</protein>
<evidence type="ECO:0000313" key="2">
    <source>
        <dbReference type="EMBL" id="QGZ59948.1"/>
    </source>
</evidence>
<name>A0A7Z2JDH2_9BURK</name>
<dbReference type="PROSITE" id="PS50043">
    <property type="entry name" value="HTH_LUXR_2"/>
    <property type="match status" value="1"/>
</dbReference>
<accession>A0A7Z2JDH2</accession>
<gene>
    <name evidence="2" type="ORF">FAZ97_34005</name>
</gene>
<evidence type="ECO:0000313" key="3">
    <source>
        <dbReference type="Proteomes" id="UP000434209"/>
    </source>
</evidence>
<keyword evidence="3" id="KW-1185">Reference proteome</keyword>
<dbReference type="SMART" id="SM00421">
    <property type="entry name" value="HTH_LUXR"/>
    <property type="match status" value="1"/>
</dbReference>
<dbReference type="Gene3D" id="1.10.10.10">
    <property type="entry name" value="Winged helix-like DNA-binding domain superfamily/Winged helix DNA-binding domain"/>
    <property type="match status" value="1"/>
</dbReference>
<feature type="domain" description="HTH luxR-type" evidence="1">
    <location>
        <begin position="305"/>
        <end position="370"/>
    </location>
</feature>
<dbReference type="InterPro" id="IPR036388">
    <property type="entry name" value="WH-like_DNA-bd_sf"/>
</dbReference>
<dbReference type="AlphaFoldDB" id="A0A7Z2JDH2"/>
<dbReference type="InterPro" id="IPR000792">
    <property type="entry name" value="Tscrpt_reg_LuxR_C"/>
</dbReference>
<proteinExistence type="predicted"/>
<dbReference type="InterPro" id="IPR016032">
    <property type="entry name" value="Sig_transdc_resp-reg_C-effctor"/>
</dbReference>
<organism evidence="2 3">
    <name type="scientific">Paraburkholderia acidiphila</name>
    <dbReference type="NCBI Taxonomy" id="2571747"/>
    <lineage>
        <taxon>Bacteria</taxon>
        <taxon>Pseudomonadati</taxon>
        <taxon>Pseudomonadota</taxon>
        <taxon>Betaproteobacteria</taxon>
        <taxon>Burkholderiales</taxon>
        <taxon>Burkholderiaceae</taxon>
        <taxon>Paraburkholderia</taxon>
    </lineage>
</organism>
<dbReference type="GO" id="GO:0003677">
    <property type="term" value="F:DNA binding"/>
    <property type="evidence" value="ECO:0007669"/>
    <property type="project" value="InterPro"/>
</dbReference>
<dbReference type="KEGG" id="pacp:FAZ97_34005"/>
<dbReference type="OrthoDB" id="5497412at2"/>
<dbReference type="GO" id="GO:0006355">
    <property type="term" value="P:regulation of DNA-templated transcription"/>
    <property type="evidence" value="ECO:0007669"/>
    <property type="project" value="InterPro"/>
</dbReference>
<dbReference type="Pfam" id="PF00196">
    <property type="entry name" value="GerE"/>
    <property type="match status" value="1"/>
</dbReference>
<reference evidence="2 3" key="1">
    <citation type="submission" date="2019-12" db="EMBL/GenBank/DDBJ databases">
        <title>Paraburkholderia acidiphila 7Q-K02 sp. nov and Paraburkholderia acidisoli DHF22 sp. nov., two strains isolated from forest soil.</title>
        <authorList>
            <person name="Gao Z."/>
            <person name="Qiu L."/>
        </authorList>
    </citation>
    <scope>NUCLEOTIDE SEQUENCE [LARGE SCALE GENOMIC DNA]</scope>
    <source>
        <strain evidence="2 3">7Q-K02</strain>
    </source>
</reference>